<dbReference type="Proteomes" id="UP000778951">
    <property type="component" value="Unassembled WGS sequence"/>
</dbReference>
<keyword evidence="3 12" id="KW-0762">Sugar transport</keyword>
<dbReference type="AlphaFoldDB" id="A0A968GFA7"/>
<keyword evidence="6" id="KW-0418">Kinase</keyword>
<keyword evidence="2" id="KW-0813">Transport</keyword>
<dbReference type="Pfam" id="PF00358">
    <property type="entry name" value="PTS_EIIA_1"/>
    <property type="match status" value="1"/>
</dbReference>
<dbReference type="EMBL" id="JAATLM010000001">
    <property type="protein sequence ID" value="NIZ68776.1"/>
    <property type="molecule type" value="Genomic_DNA"/>
</dbReference>
<keyword evidence="13" id="KW-1185">Reference proteome</keyword>
<gene>
    <name evidence="12" type="ORF">HCT48_00885</name>
</gene>
<dbReference type="PANTHER" id="PTHR45008:SF1">
    <property type="entry name" value="PTS SYSTEM GLUCOSE-SPECIFIC EIIA COMPONENT"/>
    <property type="match status" value="1"/>
</dbReference>
<dbReference type="InterPro" id="IPR011055">
    <property type="entry name" value="Dup_hybrid_motif"/>
</dbReference>
<reference evidence="12" key="1">
    <citation type="submission" date="2020-03" db="EMBL/GenBank/DDBJ databases">
        <title>Spirochaetal bacteria isolated from arthropods constitute a novel genus Entomospira genus novum within the order Spirochaetales.</title>
        <authorList>
            <person name="Grana-Miraglia L."/>
            <person name="Sikutova S."/>
            <person name="Fingerle V."/>
            <person name="Sing A."/>
            <person name="Castillo-Ramirez S."/>
            <person name="Margos G."/>
            <person name="Rudolf I."/>
        </authorList>
    </citation>
    <scope>NUCLEOTIDE SEQUENCE</scope>
    <source>
        <strain evidence="12">BR149</strain>
    </source>
</reference>
<dbReference type="PROSITE" id="PS51093">
    <property type="entry name" value="PTS_EIIA_TYPE_1"/>
    <property type="match status" value="1"/>
</dbReference>
<evidence type="ECO:0000313" key="12">
    <source>
        <dbReference type="EMBL" id="NIZ68776.1"/>
    </source>
</evidence>
<dbReference type="FunFam" id="2.70.70.10:FF:000001">
    <property type="entry name" value="PTS system glucose-specific IIA component"/>
    <property type="match status" value="1"/>
</dbReference>
<dbReference type="GO" id="GO:0009401">
    <property type="term" value="P:phosphoenolpyruvate-dependent sugar phosphotransferase system"/>
    <property type="evidence" value="ECO:0007669"/>
    <property type="project" value="UniProtKB-KW"/>
</dbReference>
<evidence type="ECO:0000256" key="6">
    <source>
        <dbReference type="ARBA" id="ARBA00022777"/>
    </source>
</evidence>
<evidence type="ECO:0000256" key="7">
    <source>
        <dbReference type="ARBA" id="ARBA00039163"/>
    </source>
</evidence>
<evidence type="ECO:0000256" key="1">
    <source>
        <dbReference type="ARBA" id="ARBA00004496"/>
    </source>
</evidence>
<evidence type="ECO:0000256" key="8">
    <source>
        <dbReference type="ARBA" id="ARBA00042296"/>
    </source>
</evidence>
<dbReference type="NCBIfam" id="TIGR00830">
    <property type="entry name" value="PTBA"/>
    <property type="match status" value="1"/>
</dbReference>
<name>A0A968GFA7_9SPIO</name>
<dbReference type="SUPFAM" id="SSF51261">
    <property type="entry name" value="Duplicated hybrid motif"/>
    <property type="match status" value="1"/>
</dbReference>
<dbReference type="InterPro" id="IPR050890">
    <property type="entry name" value="PTS_EIIA_component"/>
</dbReference>
<dbReference type="GO" id="GO:0005737">
    <property type="term" value="C:cytoplasm"/>
    <property type="evidence" value="ECO:0007669"/>
    <property type="project" value="UniProtKB-SubCell"/>
</dbReference>
<organism evidence="12 13">
    <name type="scientific">Entomospira culicis</name>
    <dbReference type="NCBI Taxonomy" id="2719989"/>
    <lineage>
        <taxon>Bacteria</taxon>
        <taxon>Pseudomonadati</taxon>
        <taxon>Spirochaetota</taxon>
        <taxon>Spirochaetia</taxon>
        <taxon>Spirochaetales</taxon>
        <taxon>Spirochaetaceae</taxon>
        <taxon>Entomospira</taxon>
    </lineage>
</organism>
<proteinExistence type="predicted"/>
<accession>A0A968GFA7</accession>
<evidence type="ECO:0000256" key="3">
    <source>
        <dbReference type="ARBA" id="ARBA00022597"/>
    </source>
</evidence>
<dbReference type="InterPro" id="IPR001127">
    <property type="entry name" value="PTS_EIIA_1_perm"/>
</dbReference>
<dbReference type="Gene3D" id="2.70.70.10">
    <property type="entry name" value="Glucose Permease (Domain IIA)"/>
    <property type="match status" value="1"/>
</dbReference>
<evidence type="ECO:0000259" key="11">
    <source>
        <dbReference type="PROSITE" id="PS51093"/>
    </source>
</evidence>
<evidence type="ECO:0000256" key="2">
    <source>
        <dbReference type="ARBA" id="ARBA00022448"/>
    </source>
</evidence>
<dbReference type="PANTHER" id="PTHR45008">
    <property type="entry name" value="PTS SYSTEM GLUCOSE-SPECIFIC EIIA COMPONENT"/>
    <property type="match status" value="1"/>
</dbReference>
<evidence type="ECO:0000313" key="13">
    <source>
        <dbReference type="Proteomes" id="UP000778951"/>
    </source>
</evidence>
<evidence type="ECO:0000256" key="9">
    <source>
        <dbReference type="ARBA" id="ARBA00042526"/>
    </source>
</evidence>
<protein>
    <recommendedName>
        <fullName evidence="7">PTS system glucose-specific EIIA component</fullName>
    </recommendedName>
    <alternativeName>
        <fullName evidence="10">EIIA-Glc</fullName>
    </alternativeName>
    <alternativeName>
        <fullName evidence="9">EIII-Glc</fullName>
    </alternativeName>
    <alternativeName>
        <fullName evidence="8">Glucose-specific phosphotransferase enzyme IIA component</fullName>
    </alternativeName>
</protein>
<evidence type="ECO:0000256" key="4">
    <source>
        <dbReference type="ARBA" id="ARBA00022679"/>
    </source>
</evidence>
<comment type="caution">
    <text evidence="12">The sequence shown here is derived from an EMBL/GenBank/DDBJ whole genome shotgun (WGS) entry which is preliminary data.</text>
</comment>
<evidence type="ECO:0000256" key="10">
    <source>
        <dbReference type="ARBA" id="ARBA00042873"/>
    </source>
</evidence>
<feature type="domain" description="PTS EIIA type-1" evidence="11">
    <location>
        <begin position="20"/>
        <end position="126"/>
    </location>
</feature>
<sequence length="151" mass="16445">MKSVYAPVSGKALALEDTVDPVFSEKMLGDGYAIEPDKQAKIIHSPVTGRIAVVNGQNHALAITSEDGLDVLVHVGVDTVDLNGEGFKMLCKAGENVEVGQPLMEVDFKYIKAYATDNTVFVIITNTTKEMVFAPTPYRTVTHQDLLYSVR</sequence>
<dbReference type="RefSeq" id="WP_167694894.1">
    <property type="nucleotide sequence ID" value="NZ_CP118181.1"/>
</dbReference>
<dbReference type="PROSITE" id="PS00371">
    <property type="entry name" value="PTS_EIIA_TYPE_1_HIS"/>
    <property type="match status" value="1"/>
</dbReference>
<keyword evidence="4" id="KW-0808">Transferase</keyword>
<evidence type="ECO:0000256" key="5">
    <source>
        <dbReference type="ARBA" id="ARBA00022683"/>
    </source>
</evidence>
<dbReference type="GO" id="GO:0016301">
    <property type="term" value="F:kinase activity"/>
    <property type="evidence" value="ECO:0007669"/>
    <property type="project" value="UniProtKB-KW"/>
</dbReference>
<comment type="subcellular location">
    <subcellularLocation>
        <location evidence="1">Cytoplasm</location>
    </subcellularLocation>
</comment>
<keyword evidence="5" id="KW-0598">Phosphotransferase system</keyword>